<protein>
    <recommendedName>
        <fullName evidence="8">Ras-GEF domain-containing protein</fullName>
    </recommendedName>
</protein>
<dbReference type="InterPro" id="IPR001895">
    <property type="entry name" value="RASGEF_cat_dom"/>
</dbReference>
<dbReference type="InterPro" id="IPR010760">
    <property type="entry name" value="DNA-repair_Swi5"/>
</dbReference>
<dbReference type="CDD" id="cd00155">
    <property type="entry name" value="RasGEF"/>
    <property type="match status" value="1"/>
</dbReference>
<dbReference type="AlphaFoldDB" id="A0A6B2L2D1"/>
<dbReference type="PANTHER" id="PTHR23113:SF368">
    <property type="entry name" value="CELL DIVISION CONTROL PROTEIN 25"/>
    <property type="match status" value="1"/>
</dbReference>
<dbReference type="Gene3D" id="1.10.840.10">
    <property type="entry name" value="Ras guanine-nucleotide exchange factors catalytic domain"/>
    <property type="match status" value="1"/>
</dbReference>
<keyword evidence="6" id="KW-0175">Coiled coil</keyword>
<dbReference type="SUPFAM" id="SSF48366">
    <property type="entry name" value="Ras GEF"/>
    <property type="match status" value="1"/>
</dbReference>
<dbReference type="SMART" id="SM00147">
    <property type="entry name" value="RasGEF"/>
    <property type="match status" value="1"/>
</dbReference>
<feature type="domain" description="Ras-GEF" evidence="8">
    <location>
        <begin position="82"/>
        <end position="315"/>
    </location>
</feature>
<evidence type="ECO:0000256" key="3">
    <source>
        <dbReference type="ARBA" id="ARBA00022763"/>
    </source>
</evidence>
<feature type="coiled-coil region" evidence="6">
    <location>
        <begin position="390"/>
        <end position="428"/>
    </location>
</feature>
<keyword evidence="4" id="KW-0234">DNA repair</keyword>
<feature type="compositionally biased region" description="Basic and acidic residues" evidence="7">
    <location>
        <begin position="444"/>
        <end position="462"/>
    </location>
</feature>
<feature type="compositionally biased region" description="Polar residues" evidence="7">
    <location>
        <begin position="463"/>
        <end position="477"/>
    </location>
</feature>
<keyword evidence="3" id="KW-0227">DNA damage</keyword>
<evidence type="ECO:0000259" key="8">
    <source>
        <dbReference type="PROSITE" id="PS50009"/>
    </source>
</evidence>
<organism evidence="9">
    <name type="scientific">Arcella intermedia</name>
    <dbReference type="NCBI Taxonomy" id="1963864"/>
    <lineage>
        <taxon>Eukaryota</taxon>
        <taxon>Amoebozoa</taxon>
        <taxon>Tubulinea</taxon>
        <taxon>Elardia</taxon>
        <taxon>Arcellinida</taxon>
        <taxon>Sphaerothecina</taxon>
        <taxon>Arcellidae</taxon>
        <taxon>Arcella</taxon>
    </lineage>
</organism>
<comment type="similarity">
    <text evidence="1">Belongs to the SWI5/SAE3 family.</text>
</comment>
<feature type="region of interest" description="Disordered" evidence="7">
    <location>
        <begin position="444"/>
        <end position="498"/>
    </location>
</feature>
<evidence type="ECO:0000256" key="5">
    <source>
        <dbReference type="PROSITE-ProRule" id="PRU00168"/>
    </source>
</evidence>
<dbReference type="GO" id="GO:0005886">
    <property type="term" value="C:plasma membrane"/>
    <property type="evidence" value="ECO:0007669"/>
    <property type="project" value="TreeGrafter"/>
</dbReference>
<dbReference type="PROSITE" id="PS50009">
    <property type="entry name" value="RASGEF_CAT"/>
    <property type="match status" value="1"/>
</dbReference>
<evidence type="ECO:0000256" key="2">
    <source>
        <dbReference type="ARBA" id="ARBA00022658"/>
    </source>
</evidence>
<evidence type="ECO:0000256" key="1">
    <source>
        <dbReference type="ARBA" id="ARBA00008060"/>
    </source>
</evidence>
<evidence type="ECO:0000256" key="7">
    <source>
        <dbReference type="SAM" id="MobiDB-lite"/>
    </source>
</evidence>
<evidence type="ECO:0000256" key="6">
    <source>
        <dbReference type="SAM" id="Coils"/>
    </source>
</evidence>
<dbReference type="Pfam" id="PF07061">
    <property type="entry name" value="Swi5"/>
    <property type="match status" value="1"/>
</dbReference>
<dbReference type="Pfam" id="PF00617">
    <property type="entry name" value="RasGEF"/>
    <property type="match status" value="1"/>
</dbReference>
<keyword evidence="2 5" id="KW-0344">Guanine-nucleotide releasing factor</keyword>
<accession>A0A6B2L2D1</accession>
<proteinExistence type="inferred from homology"/>
<dbReference type="InterPro" id="IPR008937">
    <property type="entry name" value="Ras-like_GEF"/>
</dbReference>
<evidence type="ECO:0000313" key="9">
    <source>
        <dbReference type="EMBL" id="NDV31120.1"/>
    </source>
</evidence>
<dbReference type="GO" id="GO:0007265">
    <property type="term" value="P:Ras protein signal transduction"/>
    <property type="evidence" value="ECO:0007669"/>
    <property type="project" value="TreeGrafter"/>
</dbReference>
<dbReference type="InterPro" id="IPR036964">
    <property type="entry name" value="RASGEF_cat_dom_sf"/>
</dbReference>
<reference evidence="9" key="1">
    <citation type="journal article" date="2020" name="J. Eukaryot. Microbiol.">
        <title>De novo Sequencing, Assembly and Annotation of the Transcriptome for the Free-Living Testate Amoeba Arcella intermedia.</title>
        <authorList>
            <person name="Ribeiro G.M."/>
            <person name="Porfirio-Sousa A.L."/>
            <person name="Maurer-Alcala X.X."/>
            <person name="Katz L.A."/>
            <person name="Lahr D.J.G."/>
        </authorList>
    </citation>
    <scope>NUCLEOTIDE SEQUENCE</scope>
</reference>
<dbReference type="GO" id="GO:0005085">
    <property type="term" value="F:guanyl-nucleotide exchange factor activity"/>
    <property type="evidence" value="ECO:0007669"/>
    <property type="project" value="UniProtKB-KW"/>
</dbReference>
<dbReference type="InterPro" id="IPR023578">
    <property type="entry name" value="Ras_GEF_dom_sf"/>
</dbReference>
<name>A0A6B2L2D1_9EUKA</name>
<sequence length="498" mass="58466">MLRYWVDNFWSDFSIHKQTLLPEIESFSSAHLPTSDVNLLLHGVKKRIAFNTEKFESVIKQTIFIGDSLAEYSGNLNIWDVESDEIAQQITIIDESLFKAIGLEEFMGQAWTKKDKETRAPNILRFISWFNEISYWIQTELTKEVRLKSRIRKFAKFLDICEFLLAYQNYNSLLAFFSAFLSSSIHRMQKTIAGLPKRHNSFYKKYIQLLDGRDRWAWARGQISSAEGPCLPYLGMYLTDYTMIDDGNKDNTPNGLINYRKRELIASCLQTIVDCQQKPYLHFNVNSEIQEYLLRCKRCRNTDSLFSFSKIAEPKENEPTFEVAVIDKTNEEFIEKYIGKDTFEHLKSEKLSKSKTVKKSVYFKRAKTVDMLRDDIDHDVDVPSDLGQLIQEMEEDYDSQISALQDMIEQMRKQLEVSEATLSKVQREKKRMISRLHKFNEIQRMRQDEDRFDMSENRERSSESQTVSPSPYTSRRNIQLHDSGYLKDSQIVQPDLVQ</sequence>
<dbReference type="Gene3D" id="1.20.870.10">
    <property type="entry name" value="Son of sevenless (SoS) protein Chain: S domain 1"/>
    <property type="match status" value="1"/>
</dbReference>
<dbReference type="PANTHER" id="PTHR23113">
    <property type="entry name" value="GUANINE NUCLEOTIDE EXCHANGE FACTOR"/>
    <property type="match status" value="1"/>
</dbReference>
<dbReference type="EMBL" id="GIBP01002151">
    <property type="protein sequence ID" value="NDV31120.1"/>
    <property type="molecule type" value="Transcribed_RNA"/>
</dbReference>
<evidence type="ECO:0000256" key="4">
    <source>
        <dbReference type="ARBA" id="ARBA00023204"/>
    </source>
</evidence>